<evidence type="ECO:0000313" key="3">
    <source>
        <dbReference type="EMBL" id="TKS92299.1"/>
    </source>
</evidence>
<dbReference type="InterPro" id="IPR007991">
    <property type="entry name" value="RNA_pol_I_trans_ini_fac_RRN3"/>
</dbReference>
<dbReference type="PANTHER" id="PTHR12790:SF0">
    <property type="entry name" value="RNA POLYMERASE I-SPECIFIC TRANSCRIPTION INITIATION FACTOR RRN3-RELATED"/>
    <property type="match status" value="1"/>
</dbReference>
<feature type="compositionally biased region" description="Low complexity" evidence="2">
    <location>
        <begin position="595"/>
        <end position="610"/>
    </location>
</feature>
<dbReference type="Pfam" id="PF05327">
    <property type="entry name" value="RRN3"/>
    <property type="match status" value="1"/>
</dbReference>
<dbReference type="STRING" id="240159.A0A4U5VUM6"/>
<feature type="compositionally biased region" description="Polar residues" evidence="2">
    <location>
        <begin position="585"/>
        <end position="594"/>
    </location>
</feature>
<comment type="similarity">
    <text evidence="1">Belongs to the RRN3 family.</text>
</comment>
<organism evidence="3 4">
    <name type="scientific">Collichthys lucidus</name>
    <name type="common">Big head croaker</name>
    <name type="synonym">Sciaena lucida</name>
    <dbReference type="NCBI Taxonomy" id="240159"/>
    <lineage>
        <taxon>Eukaryota</taxon>
        <taxon>Metazoa</taxon>
        <taxon>Chordata</taxon>
        <taxon>Craniata</taxon>
        <taxon>Vertebrata</taxon>
        <taxon>Euteleostomi</taxon>
        <taxon>Actinopterygii</taxon>
        <taxon>Neopterygii</taxon>
        <taxon>Teleostei</taxon>
        <taxon>Neoteleostei</taxon>
        <taxon>Acanthomorphata</taxon>
        <taxon>Eupercaria</taxon>
        <taxon>Sciaenidae</taxon>
        <taxon>Collichthys</taxon>
    </lineage>
</organism>
<keyword evidence="3" id="KW-0396">Initiation factor</keyword>
<dbReference type="GO" id="GO:0003743">
    <property type="term" value="F:translation initiation factor activity"/>
    <property type="evidence" value="ECO:0007669"/>
    <property type="project" value="UniProtKB-KW"/>
</dbReference>
<dbReference type="GO" id="GO:0006361">
    <property type="term" value="P:transcription initiation at RNA polymerase I promoter"/>
    <property type="evidence" value="ECO:0007669"/>
    <property type="project" value="InterPro"/>
</dbReference>
<dbReference type="EMBL" id="CM014100">
    <property type="protein sequence ID" value="TKS92299.1"/>
    <property type="molecule type" value="Genomic_DNA"/>
</dbReference>
<name>A0A4U5VUM6_COLLU</name>
<dbReference type="GO" id="GO:0005634">
    <property type="term" value="C:nucleus"/>
    <property type="evidence" value="ECO:0007669"/>
    <property type="project" value="TreeGrafter"/>
</dbReference>
<evidence type="ECO:0000256" key="2">
    <source>
        <dbReference type="SAM" id="MobiDB-lite"/>
    </source>
</evidence>
<keyword evidence="3" id="KW-0648">Protein biosynthesis</keyword>
<dbReference type="SUPFAM" id="SSF48371">
    <property type="entry name" value="ARM repeat"/>
    <property type="match status" value="1"/>
</dbReference>
<dbReference type="InterPro" id="IPR016024">
    <property type="entry name" value="ARM-type_fold"/>
</dbReference>
<dbReference type="OrthoDB" id="26970at2759"/>
<evidence type="ECO:0000313" key="4">
    <source>
        <dbReference type="Proteomes" id="UP000298787"/>
    </source>
</evidence>
<protein>
    <submittedName>
        <fullName evidence="3">RNA polymerase I-specific transcription initiation factor RRN3</fullName>
    </submittedName>
</protein>
<evidence type="ECO:0000256" key="1">
    <source>
        <dbReference type="ARBA" id="ARBA00010098"/>
    </source>
</evidence>
<dbReference type="AlphaFoldDB" id="A0A4U5VUM6"/>
<gene>
    <name evidence="3" type="ORF">D9C73_025499</name>
</gene>
<dbReference type="Proteomes" id="UP000298787">
    <property type="component" value="Chromosome 23"/>
</dbReference>
<keyword evidence="4" id="KW-1185">Reference proteome</keyword>
<proteinExistence type="inferred from homology"/>
<dbReference type="GO" id="GO:0001042">
    <property type="term" value="F:RNA polymerase I core binding"/>
    <property type="evidence" value="ECO:0007669"/>
    <property type="project" value="TreeGrafter"/>
</dbReference>
<dbReference type="GO" id="GO:0001181">
    <property type="term" value="F:RNA polymerase I general transcription initiation factor activity"/>
    <property type="evidence" value="ECO:0007669"/>
    <property type="project" value="InterPro"/>
</dbReference>
<accession>A0A4U5VUM6</accession>
<dbReference type="PANTHER" id="PTHR12790">
    <property type="entry name" value="TRANSCRIPTION INITIATION FACTOR IA RRN3"/>
    <property type="match status" value="1"/>
</dbReference>
<sequence length="610" mass="69667">MEVDGRDFLNTPPMKTVRFGGSVSETLAKHKQGDSGEYELLKHQLSDPDIKDAQIINWLQEFRSCVTQLTKDHEQLIYTVLRIPWVGRSPAVVEEYMSFLSNLVSAQTVYLCACLKMVVSHFTPKRVTICEGGVDISDTDDEDENLPRNFDQCHQALQLITRYVPSTSHFLMPILQENFPFIQKSSRMLECYVHNLLRVTVYIPSIRRDVLEVIVERMLKLDVSASRSEIEEAEENAVYNHQAEERTEEGLFDMDEDMSADHPTRTAEMAHPVAERLDALMAVLMAYIKDFSHFNGSLHVERTKELYRDLLSVFDKLILPTHASSHVQYTLFYLCSFRLALAEAFLDHLWKILQSPSQPAVLRQAIAGYMGSFLARAKFIPVRTVQACLDLLVSWIHRYIDSQDSSDRQACCDISLHGPFYAACQAVFYTLIFRHRAMLEGNMKKGLEYLQSLNLERVVMCQMNPLKVCLPSVTNMFAAITRKYQVVFCYTIIERNNRHMLPVVRSSAGGDRVTTNTNPLDSFFPFDSYLLKKSGQLIEPLYQVWEELADIELQPTKPCRKGSREDEDDFLCGETPQNEGIVGMTPNSFDSNLRSPSSVGSPPVSFQRPF</sequence>
<reference evidence="3 4" key="1">
    <citation type="submission" date="2019-01" db="EMBL/GenBank/DDBJ databases">
        <title>Genome Assembly of Collichthys lucidus.</title>
        <authorList>
            <person name="Cai M."/>
            <person name="Xiao S."/>
        </authorList>
    </citation>
    <scope>NUCLEOTIDE SEQUENCE [LARGE SCALE GENOMIC DNA]</scope>
    <source>
        <strain evidence="3">JT15FE1705JMU</strain>
        <tissue evidence="3">Muscle</tissue>
    </source>
</reference>
<feature type="region of interest" description="Disordered" evidence="2">
    <location>
        <begin position="559"/>
        <end position="610"/>
    </location>
</feature>